<proteinExistence type="predicted"/>
<dbReference type="EMBL" id="JAWDGP010004342">
    <property type="protein sequence ID" value="KAK3765168.1"/>
    <property type="molecule type" value="Genomic_DNA"/>
</dbReference>
<sequence length="98" mass="11065">MLRSQSGLSRMSRQSFYIRVAVTYPEIQRYHSPVSTTLGRSRTFFFPRYALPSLVCFRRKSISSTAESSDWSAGGGNESERAREVHVCVEVALLLTVT</sequence>
<name>A0AAE0Z9E9_9GAST</name>
<organism evidence="1 2">
    <name type="scientific">Elysia crispata</name>
    <name type="common">lettuce slug</name>
    <dbReference type="NCBI Taxonomy" id="231223"/>
    <lineage>
        <taxon>Eukaryota</taxon>
        <taxon>Metazoa</taxon>
        <taxon>Spiralia</taxon>
        <taxon>Lophotrochozoa</taxon>
        <taxon>Mollusca</taxon>
        <taxon>Gastropoda</taxon>
        <taxon>Heterobranchia</taxon>
        <taxon>Euthyneura</taxon>
        <taxon>Panpulmonata</taxon>
        <taxon>Sacoglossa</taxon>
        <taxon>Placobranchoidea</taxon>
        <taxon>Plakobranchidae</taxon>
        <taxon>Elysia</taxon>
    </lineage>
</organism>
<gene>
    <name evidence="1" type="ORF">RRG08_007060</name>
</gene>
<accession>A0AAE0Z9E9</accession>
<reference evidence="1" key="1">
    <citation type="journal article" date="2023" name="G3 (Bethesda)">
        <title>A reference genome for the long-term kleptoplast-retaining sea slug Elysia crispata morphotype clarki.</title>
        <authorList>
            <person name="Eastman K.E."/>
            <person name="Pendleton A.L."/>
            <person name="Shaikh M.A."/>
            <person name="Suttiyut T."/>
            <person name="Ogas R."/>
            <person name="Tomko P."/>
            <person name="Gavelis G."/>
            <person name="Widhalm J.R."/>
            <person name="Wisecaver J.H."/>
        </authorList>
    </citation>
    <scope>NUCLEOTIDE SEQUENCE</scope>
    <source>
        <strain evidence="1">ECLA1</strain>
    </source>
</reference>
<comment type="caution">
    <text evidence="1">The sequence shown here is derived from an EMBL/GenBank/DDBJ whole genome shotgun (WGS) entry which is preliminary data.</text>
</comment>
<keyword evidence="2" id="KW-1185">Reference proteome</keyword>
<evidence type="ECO:0000313" key="2">
    <source>
        <dbReference type="Proteomes" id="UP001283361"/>
    </source>
</evidence>
<evidence type="ECO:0000313" key="1">
    <source>
        <dbReference type="EMBL" id="KAK3765168.1"/>
    </source>
</evidence>
<dbReference type="AlphaFoldDB" id="A0AAE0Z9E9"/>
<protein>
    <submittedName>
        <fullName evidence="1">Uncharacterized protein</fullName>
    </submittedName>
</protein>
<dbReference type="Proteomes" id="UP001283361">
    <property type="component" value="Unassembled WGS sequence"/>
</dbReference>